<dbReference type="PANTHER" id="PTHR37994:SF1">
    <property type="entry name" value="ER TRANSPORTER 6TM N-TERMINAL DOMAIN-CONTAINING PROTEIN"/>
    <property type="match status" value="1"/>
</dbReference>
<evidence type="ECO:0000256" key="6">
    <source>
        <dbReference type="SAM" id="Phobius"/>
    </source>
</evidence>
<name>A0A9P6HNQ6_9AGAM</name>
<feature type="compositionally biased region" description="Basic residues" evidence="5">
    <location>
        <begin position="453"/>
        <end position="467"/>
    </location>
</feature>
<sequence>MKTDDLPREDEIVVEPKDKPEGDGLDGAGASSSSSDATQEKEERNQPVPGKKFTVPPSLAWIPQNLTWSKLKTVIRCSLAAWVSVVLMIIGAVSRSLGQANFLLILSAFLSPPQGPFISVLERELYMTLFVTISWAWACLGIKLASLARSEIITTPVPTKIFAGGYLEPGPSAIMAVFLFVGTAVLLYIKASRPPGPLLFATIFGCISLDIALTTAVLFPFPYYMIGEAIVLPVALHSGLAIFFAATVFPSTISSFYISKCHGVILPLRSALQEHRRLLHASTESPDFSPAKASGLVAASEAGLVPVASALYLLKRDVVWCRFSPSDFAKLHDYARRLVVRATGMCAYFGAIDPTRERFPITPVPGTGSPPHSPQSSRPVSAHREATETDFTETSHVPLEETPTVDSSITPAPSETITDSPLQPGSIRNARRRNVGSRSLRLSEPRSPSTHREHIHHRPHHRHKHAMSHGPLLPLVMGKHHPTQSPVGLYESIRYADLEEKFSHPSVACNTEKFHTLLKECCDDMLGIADEVLEAVDGWLNTVTNKSRLKFWTSKTERQKTEREKLEGYVQLKERMDRTLEVFEKEKRLLVVDPYRAFLDPSTGTGAASDAPSHRHLFHCYVYQYHLWQFVRALSDVLGEIIQLENEREDYKLWMPTLPWRKLLAREGLDTSANDDVNIRDDEDPDVIQGMQKEWREDLGHARMRDPDALPPNNAFEWIMNALYRGCSEMVQGNSLFAIKAGVLTILLSIPTFTPSSAEFAWNNKLVWGVIMAQLTLVRFRGDTTAGLVARLLGTVFGVFVGAAIWYISTGTGRGNAYGLAVACGVLFPLMMFGRLYWPGPPMTNILFCVTAMLVIGYSWSNTHPNTLSTFPHWGVDLAIRRLILVAVGVAGAFFFSFLPPSTTLRKYERTSLATAAGELGEIYCSIVSFANTGEHTDHDIQDIAQSLIAIRAKLKRSLVLRQNIVFEFSLRGRWPAERYQKILDIQLKIAYYLSYLMSVVVQFEPAWSRAFLRRCRFLDSEFQGEVLAVISLISTALRSGSPIPQITPCPLLDRFMRHHLGLNVSRVEDEEEFNFPKTATAELLEDEQYLYFCVGVSTAFTIVNNLDKLMVATKELVGEQYHIHGIGIVQKGGDEPPPTPGSMYPNPSKEV</sequence>
<organism evidence="10 11">
    <name type="scientific">Thelephora terrestris</name>
    <dbReference type="NCBI Taxonomy" id="56493"/>
    <lineage>
        <taxon>Eukaryota</taxon>
        <taxon>Fungi</taxon>
        <taxon>Dikarya</taxon>
        <taxon>Basidiomycota</taxon>
        <taxon>Agaricomycotina</taxon>
        <taxon>Agaricomycetes</taxon>
        <taxon>Thelephorales</taxon>
        <taxon>Thelephoraceae</taxon>
        <taxon>Thelephora</taxon>
    </lineage>
</organism>
<evidence type="ECO:0000256" key="2">
    <source>
        <dbReference type="ARBA" id="ARBA00022692"/>
    </source>
</evidence>
<dbReference type="Proteomes" id="UP000736335">
    <property type="component" value="Unassembled WGS sequence"/>
</dbReference>
<keyword evidence="3 6" id="KW-1133">Transmembrane helix</keyword>
<feature type="domain" description="DUF2421" evidence="7">
    <location>
        <begin position="903"/>
        <end position="1122"/>
    </location>
</feature>
<protein>
    <recommendedName>
        <fullName evidence="12">DUF2421 domain-containing protein</fullName>
    </recommendedName>
</protein>
<feature type="domain" description="Integral membrane bound transporter" evidence="9">
    <location>
        <begin position="764"/>
        <end position="895"/>
    </location>
</feature>
<evidence type="ECO:0000313" key="11">
    <source>
        <dbReference type="Proteomes" id="UP000736335"/>
    </source>
</evidence>
<keyword evidence="2 6" id="KW-0812">Transmembrane</keyword>
<evidence type="ECO:0000259" key="9">
    <source>
        <dbReference type="Pfam" id="PF13515"/>
    </source>
</evidence>
<evidence type="ECO:0008006" key="12">
    <source>
        <dbReference type="Google" id="ProtNLM"/>
    </source>
</evidence>
<feature type="transmembrane region" description="Helical" evidence="6">
    <location>
        <begin position="843"/>
        <end position="860"/>
    </location>
</feature>
<feature type="transmembrane region" description="Helical" evidence="6">
    <location>
        <begin position="74"/>
        <end position="94"/>
    </location>
</feature>
<feature type="domain" description="Putative ER transporter 6TM N-terminal" evidence="8">
    <location>
        <begin position="60"/>
        <end position="352"/>
    </location>
</feature>
<gene>
    <name evidence="10" type="ORF">BJ322DRAFT_1102408</name>
</gene>
<keyword evidence="4 6" id="KW-0472">Membrane</keyword>
<feature type="compositionally biased region" description="Low complexity" evidence="5">
    <location>
        <begin position="28"/>
        <end position="37"/>
    </location>
</feature>
<dbReference type="OrthoDB" id="2274698at2759"/>
<dbReference type="InterPro" id="IPR018820">
    <property type="entry name" value="BRE4-related_DUF2421"/>
</dbReference>
<dbReference type="Pfam" id="PF13515">
    <property type="entry name" value="FUSC_2"/>
    <property type="match status" value="1"/>
</dbReference>
<feature type="transmembrane region" description="Helical" evidence="6">
    <location>
        <begin position="230"/>
        <end position="250"/>
    </location>
</feature>
<evidence type="ECO:0000256" key="5">
    <source>
        <dbReference type="SAM" id="MobiDB-lite"/>
    </source>
</evidence>
<reference evidence="10" key="2">
    <citation type="submission" date="2020-11" db="EMBL/GenBank/DDBJ databases">
        <authorList>
            <consortium name="DOE Joint Genome Institute"/>
            <person name="Kuo A."/>
            <person name="Miyauchi S."/>
            <person name="Kiss E."/>
            <person name="Drula E."/>
            <person name="Kohler A."/>
            <person name="Sanchez-Garcia M."/>
            <person name="Andreopoulos B."/>
            <person name="Barry K.W."/>
            <person name="Bonito G."/>
            <person name="Buee M."/>
            <person name="Carver A."/>
            <person name="Chen C."/>
            <person name="Cichocki N."/>
            <person name="Clum A."/>
            <person name="Culley D."/>
            <person name="Crous P.W."/>
            <person name="Fauchery L."/>
            <person name="Girlanda M."/>
            <person name="Hayes R."/>
            <person name="Keri Z."/>
            <person name="Labutti K."/>
            <person name="Lipzen A."/>
            <person name="Lombard V."/>
            <person name="Magnuson J."/>
            <person name="Maillard F."/>
            <person name="Morin E."/>
            <person name="Murat C."/>
            <person name="Nolan M."/>
            <person name="Ohm R."/>
            <person name="Pangilinan J."/>
            <person name="Pereira M."/>
            <person name="Perotto S."/>
            <person name="Peter M."/>
            <person name="Riley R."/>
            <person name="Sitrit Y."/>
            <person name="Stielow B."/>
            <person name="Szollosi G."/>
            <person name="Zifcakova L."/>
            <person name="Stursova M."/>
            <person name="Spatafora J.W."/>
            <person name="Tedersoo L."/>
            <person name="Vaario L.-M."/>
            <person name="Yamada A."/>
            <person name="Yan M."/>
            <person name="Wang P."/>
            <person name="Xu J."/>
            <person name="Bruns T."/>
            <person name="Baldrian P."/>
            <person name="Vilgalys R."/>
            <person name="Henrissat B."/>
            <person name="Grigoriev I.V."/>
            <person name="Hibbett D."/>
            <person name="Nagy L.G."/>
            <person name="Martin F.M."/>
        </authorList>
    </citation>
    <scope>NUCLEOTIDE SEQUENCE</scope>
    <source>
        <strain evidence="10">UH-Tt-Lm1</strain>
    </source>
</reference>
<dbReference type="Pfam" id="PF10337">
    <property type="entry name" value="ArAE_2_N"/>
    <property type="match status" value="2"/>
</dbReference>
<dbReference type="InterPro" id="IPR049453">
    <property type="entry name" value="Memb_transporter_dom"/>
</dbReference>
<comment type="subcellular location">
    <subcellularLocation>
        <location evidence="1">Membrane</location>
        <topology evidence="1">Multi-pass membrane protein</topology>
    </subcellularLocation>
</comment>
<feature type="transmembrane region" description="Helical" evidence="6">
    <location>
        <begin position="880"/>
        <end position="899"/>
    </location>
</feature>
<reference evidence="10" key="1">
    <citation type="journal article" date="2020" name="Nat. Commun.">
        <title>Large-scale genome sequencing of mycorrhizal fungi provides insights into the early evolution of symbiotic traits.</title>
        <authorList>
            <person name="Miyauchi S."/>
            <person name="Kiss E."/>
            <person name="Kuo A."/>
            <person name="Drula E."/>
            <person name="Kohler A."/>
            <person name="Sanchez-Garcia M."/>
            <person name="Morin E."/>
            <person name="Andreopoulos B."/>
            <person name="Barry K.W."/>
            <person name="Bonito G."/>
            <person name="Buee M."/>
            <person name="Carver A."/>
            <person name="Chen C."/>
            <person name="Cichocki N."/>
            <person name="Clum A."/>
            <person name="Culley D."/>
            <person name="Crous P.W."/>
            <person name="Fauchery L."/>
            <person name="Girlanda M."/>
            <person name="Hayes R.D."/>
            <person name="Keri Z."/>
            <person name="LaButti K."/>
            <person name="Lipzen A."/>
            <person name="Lombard V."/>
            <person name="Magnuson J."/>
            <person name="Maillard F."/>
            <person name="Murat C."/>
            <person name="Nolan M."/>
            <person name="Ohm R.A."/>
            <person name="Pangilinan J."/>
            <person name="Pereira M.F."/>
            <person name="Perotto S."/>
            <person name="Peter M."/>
            <person name="Pfister S."/>
            <person name="Riley R."/>
            <person name="Sitrit Y."/>
            <person name="Stielow J.B."/>
            <person name="Szollosi G."/>
            <person name="Zifcakova L."/>
            <person name="Stursova M."/>
            <person name="Spatafora J.W."/>
            <person name="Tedersoo L."/>
            <person name="Vaario L.M."/>
            <person name="Yamada A."/>
            <person name="Yan M."/>
            <person name="Wang P."/>
            <person name="Xu J."/>
            <person name="Bruns T."/>
            <person name="Baldrian P."/>
            <person name="Vilgalys R."/>
            <person name="Dunand C."/>
            <person name="Henrissat B."/>
            <person name="Grigoriev I.V."/>
            <person name="Hibbett D."/>
            <person name="Nagy L.G."/>
            <person name="Martin F.M."/>
        </authorList>
    </citation>
    <scope>NUCLEOTIDE SEQUENCE</scope>
    <source>
        <strain evidence="10">UH-Tt-Lm1</strain>
    </source>
</reference>
<evidence type="ECO:0000313" key="10">
    <source>
        <dbReference type="EMBL" id="KAF9791884.1"/>
    </source>
</evidence>
<evidence type="ECO:0000259" key="8">
    <source>
        <dbReference type="Pfam" id="PF10337"/>
    </source>
</evidence>
<feature type="compositionally biased region" description="Polar residues" evidence="5">
    <location>
        <begin position="404"/>
        <end position="423"/>
    </location>
</feature>
<feature type="transmembrane region" description="Helical" evidence="6">
    <location>
        <begin position="125"/>
        <end position="149"/>
    </location>
</feature>
<feature type="compositionally biased region" description="Basic and acidic residues" evidence="5">
    <location>
        <begin position="1"/>
        <end position="22"/>
    </location>
</feature>
<dbReference type="Pfam" id="PF10334">
    <property type="entry name" value="BRE4"/>
    <property type="match status" value="1"/>
</dbReference>
<dbReference type="InterPro" id="IPR018823">
    <property type="entry name" value="ArAE_2_N"/>
</dbReference>
<dbReference type="AlphaFoldDB" id="A0A9P6HNQ6"/>
<accession>A0A9P6HNQ6</accession>
<evidence type="ECO:0000256" key="1">
    <source>
        <dbReference type="ARBA" id="ARBA00004141"/>
    </source>
</evidence>
<dbReference type="EMBL" id="WIUZ02000001">
    <property type="protein sequence ID" value="KAF9791884.1"/>
    <property type="molecule type" value="Genomic_DNA"/>
</dbReference>
<evidence type="ECO:0000259" key="7">
    <source>
        <dbReference type="Pfam" id="PF10334"/>
    </source>
</evidence>
<feature type="region of interest" description="Disordered" evidence="5">
    <location>
        <begin position="1"/>
        <end position="52"/>
    </location>
</feature>
<feature type="transmembrane region" description="Helical" evidence="6">
    <location>
        <begin position="169"/>
        <end position="189"/>
    </location>
</feature>
<evidence type="ECO:0000256" key="4">
    <source>
        <dbReference type="ARBA" id="ARBA00023136"/>
    </source>
</evidence>
<feature type="transmembrane region" description="Helical" evidence="6">
    <location>
        <begin position="198"/>
        <end position="224"/>
    </location>
</feature>
<proteinExistence type="predicted"/>
<feature type="region of interest" description="Disordered" evidence="5">
    <location>
        <begin position="359"/>
        <end position="467"/>
    </location>
</feature>
<feature type="transmembrane region" description="Helical" evidence="6">
    <location>
        <begin position="789"/>
        <end position="809"/>
    </location>
</feature>
<keyword evidence="11" id="KW-1185">Reference proteome</keyword>
<dbReference type="GO" id="GO:0016020">
    <property type="term" value="C:membrane"/>
    <property type="evidence" value="ECO:0007669"/>
    <property type="project" value="UniProtKB-SubCell"/>
</dbReference>
<evidence type="ECO:0000256" key="3">
    <source>
        <dbReference type="ARBA" id="ARBA00022989"/>
    </source>
</evidence>
<feature type="region of interest" description="Disordered" evidence="5">
    <location>
        <begin position="1130"/>
        <end position="1152"/>
    </location>
</feature>
<comment type="caution">
    <text evidence="10">The sequence shown here is derived from an EMBL/GenBank/DDBJ whole genome shotgun (WGS) entry which is preliminary data.</text>
</comment>
<feature type="compositionally biased region" description="Low complexity" evidence="5">
    <location>
        <begin position="437"/>
        <end position="448"/>
    </location>
</feature>
<feature type="domain" description="Putative ER transporter 6TM N-terminal" evidence="8">
    <location>
        <begin position="468"/>
        <end position="591"/>
    </location>
</feature>
<feature type="transmembrane region" description="Helical" evidence="6">
    <location>
        <begin position="815"/>
        <end position="836"/>
    </location>
</feature>
<dbReference type="PANTHER" id="PTHR37994">
    <property type="entry name" value="ARAE_2_N DOMAIN-CONTAINING PROTEIN-RELATED"/>
    <property type="match status" value="1"/>
</dbReference>